<keyword evidence="5 6" id="KW-0472">Membrane</keyword>
<dbReference type="PANTHER" id="PTHR11048:SF5">
    <property type="entry name" value="DECAPRENYL-PHOSPHATE PHOSPHORIBOSYLTRANSFERASE"/>
    <property type="match status" value="1"/>
</dbReference>
<keyword evidence="8" id="KW-1185">Reference proteome</keyword>
<keyword evidence="4 6" id="KW-1133">Transmembrane helix</keyword>
<dbReference type="InterPro" id="IPR036412">
    <property type="entry name" value="HAD-like_sf"/>
</dbReference>
<dbReference type="InterPro" id="IPR000537">
    <property type="entry name" value="UbiA_prenyltransferase"/>
</dbReference>
<dbReference type="eggNOG" id="COG0382">
    <property type="taxonomic scope" value="Bacteria"/>
</dbReference>
<feature type="transmembrane region" description="Helical" evidence="6">
    <location>
        <begin position="221"/>
        <end position="244"/>
    </location>
</feature>
<dbReference type="SUPFAM" id="SSF56784">
    <property type="entry name" value="HAD-like"/>
    <property type="match status" value="1"/>
</dbReference>
<organism evidence="7 8">
    <name type="scientific">Methylophaga aminisulfidivorans MP</name>
    <dbReference type="NCBI Taxonomy" id="1026882"/>
    <lineage>
        <taxon>Bacteria</taxon>
        <taxon>Pseudomonadati</taxon>
        <taxon>Pseudomonadota</taxon>
        <taxon>Gammaproteobacteria</taxon>
        <taxon>Thiotrichales</taxon>
        <taxon>Piscirickettsiaceae</taxon>
        <taxon>Methylophaga</taxon>
    </lineage>
</organism>
<dbReference type="Pfam" id="PF01040">
    <property type="entry name" value="UbiA"/>
    <property type="match status" value="1"/>
</dbReference>
<feature type="transmembrane region" description="Helical" evidence="6">
    <location>
        <begin position="388"/>
        <end position="409"/>
    </location>
</feature>
<dbReference type="GO" id="GO:0016765">
    <property type="term" value="F:transferase activity, transferring alkyl or aryl (other than methyl) groups"/>
    <property type="evidence" value="ECO:0007669"/>
    <property type="project" value="InterPro"/>
</dbReference>
<keyword evidence="3 6" id="KW-0812">Transmembrane</keyword>
<protein>
    <submittedName>
        <fullName evidence="7">4-hydroxybenzoate octaprenyltransferase</fullName>
    </submittedName>
</protein>
<feature type="transmembrane region" description="Helical" evidence="6">
    <location>
        <begin position="198"/>
        <end position="215"/>
    </location>
</feature>
<sequence length="476" mass="53888">MKNGNNQRLPLFVDLDGTLIFSDLLVESSLKFLKQNPLGFIYLLVWLFHGKAYLKSQLALHVDLNIESLPYNDEFIAFLKEEKRQGRILYLATASIAKYADQIATHMGIFDGVIATSASSNLKGIAKLEKCREISPDFAYAGNEAVDFTIFEHAKQSYLVNPTAKALARNKVTPVDRVWLVEKNPVKVVLKGLRVHQWLKNLLIFVPLLVSGLYLDIQSIGYSILGFLLFSLLASATYVLNDLSDLEADRLHPRKKNRPIPSGSWPLQNAIVTAIALFFLVVILSILLTPLNFQIAVLAYLFLTLAYTFYFKDYVIADVISLASLFTIRIIAGTMIINVELSFWLLAFSMFTFFSLALVKRCAELKLLSQMNKTKTSGRDYHVDDYNLMQSFGVTSAFVSLLIMSFYVQTSLHDGFYQTPILLWATLPAFAYWLCRMWLKTNRAEMHDDPIVFSIKDKGSVVTIAFIIFITLLAKF</sequence>
<dbReference type="GO" id="GO:0005886">
    <property type="term" value="C:plasma membrane"/>
    <property type="evidence" value="ECO:0007669"/>
    <property type="project" value="TreeGrafter"/>
</dbReference>
<evidence type="ECO:0000256" key="2">
    <source>
        <dbReference type="ARBA" id="ARBA00022475"/>
    </source>
</evidence>
<dbReference type="NCBIfam" id="NF006088">
    <property type="entry name" value="PRK08238.1"/>
    <property type="match status" value="1"/>
</dbReference>
<evidence type="ECO:0000256" key="5">
    <source>
        <dbReference type="ARBA" id="ARBA00023136"/>
    </source>
</evidence>
<evidence type="ECO:0000313" key="7">
    <source>
        <dbReference type="EMBL" id="EGL53323.1"/>
    </source>
</evidence>
<keyword evidence="2" id="KW-1003">Cell membrane</keyword>
<dbReference type="EMBL" id="AFIG01000003">
    <property type="protein sequence ID" value="EGL53323.1"/>
    <property type="molecule type" value="Genomic_DNA"/>
</dbReference>
<evidence type="ECO:0000313" key="8">
    <source>
        <dbReference type="Proteomes" id="UP000003544"/>
    </source>
</evidence>
<dbReference type="OrthoDB" id="9803632at2"/>
<feature type="transmembrane region" description="Helical" evidence="6">
    <location>
        <begin position="293"/>
        <end position="310"/>
    </location>
</feature>
<reference evidence="7 8" key="1">
    <citation type="journal article" date="2011" name="J. Bacteriol.">
        <title>Draft genome sequence of Methylophaga aminisulfidivorans MP T.</title>
        <authorList>
            <person name="Han G.H."/>
            <person name="Kim W."/>
            <person name="Chun J."/>
            <person name="Kim S.W."/>
        </authorList>
    </citation>
    <scope>NUCLEOTIDE SEQUENCE [LARGE SCALE GENOMIC DNA]</scope>
    <source>
        <strain evidence="8">MP(T)</strain>
    </source>
</reference>
<evidence type="ECO:0000256" key="6">
    <source>
        <dbReference type="SAM" id="Phobius"/>
    </source>
</evidence>
<dbReference type="InterPro" id="IPR044878">
    <property type="entry name" value="UbiA_sf"/>
</dbReference>
<gene>
    <name evidence="7" type="ORF">MAMP_00822</name>
</gene>
<feature type="transmembrane region" description="Helical" evidence="6">
    <location>
        <begin position="265"/>
        <end position="287"/>
    </location>
</feature>
<dbReference type="CDD" id="cd13963">
    <property type="entry name" value="PT_UbiA_2"/>
    <property type="match status" value="1"/>
</dbReference>
<dbReference type="RefSeq" id="WP_007146573.1">
    <property type="nucleotide sequence ID" value="NZ_AFIG01000003.1"/>
</dbReference>
<keyword evidence="7" id="KW-0808">Transferase</keyword>
<dbReference type="InterPro" id="IPR039653">
    <property type="entry name" value="Prenyltransferase"/>
</dbReference>
<evidence type="ECO:0000256" key="4">
    <source>
        <dbReference type="ARBA" id="ARBA00022989"/>
    </source>
</evidence>
<dbReference type="STRING" id="1026882.MAMP_00822"/>
<dbReference type="GO" id="GO:0009247">
    <property type="term" value="P:glycolipid biosynthetic process"/>
    <property type="evidence" value="ECO:0007669"/>
    <property type="project" value="TreeGrafter"/>
</dbReference>
<feature type="transmembrane region" description="Helical" evidence="6">
    <location>
        <begin position="315"/>
        <end position="337"/>
    </location>
</feature>
<proteinExistence type="predicted"/>
<dbReference type="Gene3D" id="3.40.50.1000">
    <property type="entry name" value="HAD superfamily/HAD-like"/>
    <property type="match status" value="1"/>
</dbReference>
<dbReference type="eggNOG" id="COG0560">
    <property type="taxonomic scope" value="Bacteria"/>
</dbReference>
<name>F5T2W2_9GAMM</name>
<feature type="transmembrane region" description="Helical" evidence="6">
    <location>
        <begin position="459"/>
        <end position="475"/>
    </location>
</feature>
<accession>F5T2W2</accession>
<feature type="transmembrane region" description="Helical" evidence="6">
    <location>
        <begin position="421"/>
        <end position="439"/>
    </location>
</feature>
<feature type="transmembrane region" description="Helical" evidence="6">
    <location>
        <begin position="343"/>
        <end position="363"/>
    </location>
</feature>
<dbReference type="PANTHER" id="PTHR11048">
    <property type="entry name" value="PRENYLTRANSFERASES"/>
    <property type="match status" value="1"/>
</dbReference>
<comment type="subcellular location">
    <subcellularLocation>
        <location evidence="1">Membrane</location>
        <topology evidence="1">Multi-pass membrane protein</topology>
    </subcellularLocation>
</comment>
<dbReference type="InterPro" id="IPR023214">
    <property type="entry name" value="HAD_sf"/>
</dbReference>
<comment type="caution">
    <text evidence="7">The sequence shown here is derived from an EMBL/GenBank/DDBJ whole genome shotgun (WGS) entry which is preliminary data.</text>
</comment>
<dbReference type="Proteomes" id="UP000003544">
    <property type="component" value="Unassembled WGS sequence"/>
</dbReference>
<evidence type="ECO:0000256" key="3">
    <source>
        <dbReference type="ARBA" id="ARBA00022692"/>
    </source>
</evidence>
<dbReference type="AlphaFoldDB" id="F5T2W2"/>
<evidence type="ECO:0000256" key="1">
    <source>
        <dbReference type="ARBA" id="ARBA00004141"/>
    </source>
</evidence>
<dbReference type="Gene3D" id="1.10.357.140">
    <property type="entry name" value="UbiA prenyltransferase"/>
    <property type="match status" value="1"/>
</dbReference>